<evidence type="ECO:0000256" key="6">
    <source>
        <dbReference type="ARBA" id="ARBA00022989"/>
    </source>
</evidence>
<evidence type="ECO:0000256" key="2">
    <source>
        <dbReference type="ARBA" id="ARBA00022448"/>
    </source>
</evidence>
<dbReference type="InterPro" id="IPR003439">
    <property type="entry name" value="ABC_transporter-like_ATP-bd"/>
</dbReference>
<dbReference type="EMBL" id="VDCV01000016">
    <property type="protein sequence ID" value="KAB5521391.1"/>
    <property type="molecule type" value="Genomic_DNA"/>
</dbReference>
<keyword evidence="4" id="KW-0547">Nucleotide-binding</keyword>
<dbReference type="PANTHER" id="PTHR48041:SF53">
    <property type="entry name" value="ABC TRANSPORTER G FAMILY MEMBER 10"/>
    <property type="match status" value="1"/>
</dbReference>
<dbReference type="CDD" id="cd03213">
    <property type="entry name" value="ABCG_EPDR"/>
    <property type="match status" value="1"/>
</dbReference>
<keyword evidence="5" id="KW-0067">ATP-binding</keyword>
<evidence type="ECO:0000256" key="3">
    <source>
        <dbReference type="ARBA" id="ARBA00022692"/>
    </source>
</evidence>
<keyword evidence="6 8" id="KW-1133">Transmembrane helix</keyword>
<dbReference type="AlphaFoldDB" id="A0A5N5JPN8"/>
<evidence type="ECO:0000313" key="10">
    <source>
        <dbReference type="EMBL" id="KAB5521391.1"/>
    </source>
</evidence>
<evidence type="ECO:0000256" key="4">
    <source>
        <dbReference type="ARBA" id="ARBA00022741"/>
    </source>
</evidence>
<reference evidence="11" key="1">
    <citation type="journal article" date="2019" name="Gigascience">
        <title>De novo genome assembly of the endangered Acer yangbiense, a plant species with extremely small populations endemic to Yunnan Province, China.</title>
        <authorList>
            <person name="Yang J."/>
            <person name="Wariss H.M."/>
            <person name="Tao L."/>
            <person name="Zhang R."/>
            <person name="Yun Q."/>
            <person name="Hollingsworth P."/>
            <person name="Dao Z."/>
            <person name="Luo G."/>
            <person name="Guo H."/>
            <person name="Ma Y."/>
            <person name="Sun W."/>
        </authorList>
    </citation>
    <scope>NUCLEOTIDE SEQUENCE [LARGE SCALE GENOMIC DNA]</scope>
    <source>
        <strain evidence="11">cv. br00</strain>
    </source>
</reference>
<dbReference type="Proteomes" id="UP000326939">
    <property type="component" value="Chromosome 16"/>
</dbReference>
<evidence type="ECO:0000256" key="8">
    <source>
        <dbReference type="SAM" id="Phobius"/>
    </source>
</evidence>
<dbReference type="FunFam" id="3.40.50.300:FF:001479">
    <property type="entry name" value="ABC transporter G family member 10"/>
    <property type="match status" value="1"/>
</dbReference>
<dbReference type="InterPro" id="IPR003593">
    <property type="entry name" value="AAA+_ATPase"/>
</dbReference>
<keyword evidence="11" id="KW-1185">Reference proteome</keyword>
<dbReference type="GO" id="GO:0005524">
    <property type="term" value="F:ATP binding"/>
    <property type="evidence" value="ECO:0007669"/>
    <property type="project" value="UniProtKB-KW"/>
</dbReference>
<dbReference type="GO" id="GO:0016887">
    <property type="term" value="F:ATP hydrolysis activity"/>
    <property type="evidence" value="ECO:0007669"/>
    <property type="project" value="InterPro"/>
</dbReference>
<proteinExistence type="predicted"/>
<dbReference type="PROSITE" id="PS50893">
    <property type="entry name" value="ABC_TRANSPORTER_2"/>
    <property type="match status" value="1"/>
</dbReference>
<dbReference type="InterPro" id="IPR027417">
    <property type="entry name" value="P-loop_NTPase"/>
</dbReference>
<dbReference type="InterPro" id="IPR017871">
    <property type="entry name" value="ABC_transporter-like_CS"/>
</dbReference>
<name>A0A5N5JPN8_9ROSI</name>
<dbReference type="PANTHER" id="PTHR48041">
    <property type="entry name" value="ABC TRANSPORTER G FAMILY MEMBER 28"/>
    <property type="match status" value="1"/>
</dbReference>
<dbReference type="PROSITE" id="PS00211">
    <property type="entry name" value="ABC_TRANSPORTER_1"/>
    <property type="match status" value="1"/>
</dbReference>
<feature type="transmembrane region" description="Helical" evidence="8">
    <location>
        <begin position="360"/>
        <end position="378"/>
    </location>
</feature>
<dbReference type="GO" id="GO:0016020">
    <property type="term" value="C:membrane"/>
    <property type="evidence" value="ECO:0007669"/>
    <property type="project" value="UniProtKB-SubCell"/>
</dbReference>
<dbReference type="SUPFAM" id="SSF52540">
    <property type="entry name" value="P-loop containing nucleoside triphosphate hydrolases"/>
    <property type="match status" value="1"/>
</dbReference>
<feature type="transmembrane region" description="Helical" evidence="8">
    <location>
        <begin position="498"/>
        <end position="518"/>
    </location>
</feature>
<accession>A0A5N5JPN8</accession>
<evidence type="ECO:0000256" key="7">
    <source>
        <dbReference type="ARBA" id="ARBA00023136"/>
    </source>
</evidence>
<gene>
    <name evidence="10" type="ORF">DKX38_025710</name>
</gene>
<keyword evidence="2" id="KW-0813">Transport</keyword>
<evidence type="ECO:0000313" key="11">
    <source>
        <dbReference type="Proteomes" id="UP000326939"/>
    </source>
</evidence>
<organism evidence="10 11">
    <name type="scientific">Salix brachista</name>
    <dbReference type="NCBI Taxonomy" id="2182728"/>
    <lineage>
        <taxon>Eukaryota</taxon>
        <taxon>Viridiplantae</taxon>
        <taxon>Streptophyta</taxon>
        <taxon>Embryophyta</taxon>
        <taxon>Tracheophyta</taxon>
        <taxon>Spermatophyta</taxon>
        <taxon>Magnoliopsida</taxon>
        <taxon>eudicotyledons</taxon>
        <taxon>Gunneridae</taxon>
        <taxon>Pentapetalae</taxon>
        <taxon>rosids</taxon>
        <taxon>fabids</taxon>
        <taxon>Malpighiales</taxon>
        <taxon>Salicaceae</taxon>
        <taxon>Saliceae</taxon>
        <taxon>Salix</taxon>
    </lineage>
</organism>
<dbReference type="SMART" id="SM00382">
    <property type="entry name" value="AAA"/>
    <property type="match status" value="1"/>
</dbReference>
<comment type="caution">
    <text evidence="10">The sequence shown here is derived from an EMBL/GenBank/DDBJ whole genome shotgun (WGS) entry which is preliminary data.</text>
</comment>
<evidence type="ECO:0000259" key="9">
    <source>
        <dbReference type="PROSITE" id="PS50893"/>
    </source>
</evidence>
<protein>
    <recommendedName>
        <fullName evidence="9">ABC transporter domain-containing protein</fullName>
    </recommendedName>
</protein>
<sequence>MELPVKAPPVSGSQKTSYRLETKNLSYKLCSKLDELNFICCGGPPRRAPKFILRDVNCAASPGEITAIAGPSGAGKTTLLEILSGKISPRKVSGQVLVNSQPMNARHFRRISGYVTQDDSLFPLLTVKETLLYSALLRLPGGKKDAANRVRRLLRELGLEHVSDSRIGEGSNWGISGGEKRRVSIGVDLVHDPAVVFIDEPTSGLDSASALHVATLLKSMVLNQGKTIVLTIHQPGFRILELFDRLVLLSNGYAVHNGSLHFLEERLKFSGHQIPLHVNVLEFSFDAIESLSGQNSAFLNNQCPREIRHNGGHIARTPYFNNHQEKPLCFPRSILEEVSILGQRFCSNIFRTKQLFATRVIQSLVAGLILGTIFLNVGKKTGQVALQTRIGFFAFSLTFLLSSTTEGLPIFLQERRILMSETSRGAYRVSSYVLSNTLIFLPFLLMVALLYSTPVYWLVGLRMSIHGFLYFTLVVWMVILMSNSFVACFSALVPNFIMGTSVISGLMGSFFLFSGYFITKSKIPSYWVFMHYLSLFKYPFECFLINEYGGEQGYRRCLEFDEVECILYGSGFLRQQDIIEEDEHADRTFVNALFFLLFLDRSSQCPQFIYFTSLFTMTGDGTQNPIDPGKMGDDEPLIDDSRMAFTSRIIKRCSIVFQRRVFFLLQAQQLSGFKRRCMADQNESESISVELTEQYPWFVNLAIRNLQAGLWNARGIRTGDGSQNPIDPGKMGDDEPLVDDSRMAFTSRIIKRCSIVFQRRVFFLLQAQQLSGFKRRCMADQNESEDE</sequence>
<feature type="domain" description="ABC transporter" evidence="9">
    <location>
        <begin position="31"/>
        <end position="276"/>
    </location>
</feature>
<evidence type="ECO:0000256" key="1">
    <source>
        <dbReference type="ARBA" id="ARBA00004141"/>
    </source>
</evidence>
<dbReference type="Pfam" id="PF01061">
    <property type="entry name" value="ABC2_membrane"/>
    <property type="match status" value="1"/>
</dbReference>
<dbReference type="GO" id="GO:0140359">
    <property type="term" value="F:ABC-type transporter activity"/>
    <property type="evidence" value="ECO:0007669"/>
    <property type="project" value="InterPro"/>
</dbReference>
<feature type="transmembrane region" description="Helical" evidence="8">
    <location>
        <begin position="390"/>
        <end position="412"/>
    </location>
</feature>
<dbReference type="InterPro" id="IPR013525">
    <property type="entry name" value="ABC2_TM"/>
</dbReference>
<dbReference type="Gene3D" id="3.40.50.300">
    <property type="entry name" value="P-loop containing nucleotide triphosphate hydrolases"/>
    <property type="match status" value="1"/>
</dbReference>
<keyword evidence="7 8" id="KW-0472">Membrane</keyword>
<dbReference type="InterPro" id="IPR050352">
    <property type="entry name" value="ABCG_transporters"/>
</dbReference>
<dbReference type="Pfam" id="PF00005">
    <property type="entry name" value="ABC_tran"/>
    <property type="match status" value="1"/>
</dbReference>
<evidence type="ECO:0000256" key="5">
    <source>
        <dbReference type="ARBA" id="ARBA00022840"/>
    </source>
</evidence>
<feature type="transmembrane region" description="Helical" evidence="8">
    <location>
        <begin position="432"/>
        <end position="459"/>
    </location>
</feature>
<feature type="transmembrane region" description="Helical" evidence="8">
    <location>
        <begin position="468"/>
        <end position="492"/>
    </location>
</feature>
<keyword evidence="3 8" id="KW-0812">Transmembrane</keyword>
<comment type="subcellular location">
    <subcellularLocation>
        <location evidence="1">Membrane</location>
        <topology evidence="1">Multi-pass membrane protein</topology>
    </subcellularLocation>
</comment>